<keyword evidence="1" id="KW-0479">Metal-binding</keyword>
<dbReference type="PROSITE" id="PS00198">
    <property type="entry name" value="4FE4S_FER_1"/>
    <property type="match status" value="1"/>
</dbReference>
<reference evidence="6 7" key="1">
    <citation type="journal article" date="2020" name="Cell Host Microbe">
        <title>Functional and Genomic Variation between Human-Derived Isolates of Lachnospiraceae Reveals Inter- and Intra-Species Diversity.</title>
        <authorList>
            <person name="Sorbara M.T."/>
            <person name="Littmann E.R."/>
            <person name="Fontana E."/>
            <person name="Moody T.U."/>
            <person name="Kohout C.E."/>
            <person name="Gjonbalaj M."/>
            <person name="Eaton V."/>
            <person name="Seok R."/>
            <person name="Leiner I.M."/>
            <person name="Pamer E.G."/>
        </authorList>
    </citation>
    <scope>NUCLEOTIDE SEQUENCE [LARGE SCALE GENOMIC DNA]</scope>
    <source>
        <strain evidence="6 7">MSK.1.17</strain>
    </source>
</reference>
<evidence type="ECO:0000259" key="4">
    <source>
        <dbReference type="PROSITE" id="PS51379"/>
    </source>
</evidence>
<evidence type="ECO:0000313" key="5">
    <source>
        <dbReference type="EMBL" id="MCG4747150.1"/>
    </source>
</evidence>
<organism evidence="5 8">
    <name type="scientific">Enterocloster aldenensis</name>
    <dbReference type="NCBI Taxonomy" id="358742"/>
    <lineage>
        <taxon>Bacteria</taxon>
        <taxon>Bacillati</taxon>
        <taxon>Bacillota</taxon>
        <taxon>Clostridia</taxon>
        <taxon>Lachnospirales</taxon>
        <taxon>Lachnospiraceae</taxon>
        <taxon>Enterocloster</taxon>
    </lineage>
</organism>
<dbReference type="EMBL" id="JAAITT010000055">
    <property type="protein sequence ID" value="NSJ52047.1"/>
    <property type="molecule type" value="Genomic_DNA"/>
</dbReference>
<dbReference type="InterPro" id="IPR017896">
    <property type="entry name" value="4Fe4S_Fe-S-bd"/>
</dbReference>
<dbReference type="PANTHER" id="PTHR43122">
    <property type="entry name" value="FERREDOXIN SUBUNIT OF PYRUVATE:FLAVODOXIN OXIDOREDUCTASE-RELATED"/>
    <property type="match status" value="1"/>
</dbReference>
<dbReference type="GO" id="GO:0046872">
    <property type="term" value="F:metal ion binding"/>
    <property type="evidence" value="ECO:0007669"/>
    <property type="project" value="UniProtKB-KW"/>
</dbReference>
<reference evidence="6" key="2">
    <citation type="submission" date="2020-02" db="EMBL/GenBank/DDBJ databases">
        <authorList>
            <person name="Littmann E."/>
            <person name="Sorbara M."/>
        </authorList>
    </citation>
    <scope>NUCLEOTIDE SEQUENCE</scope>
    <source>
        <strain evidence="6">MSK.1.17</strain>
    </source>
</reference>
<feature type="domain" description="4Fe-4S ferredoxin-type" evidence="4">
    <location>
        <begin position="4"/>
        <end position="33"/>
    </location>
</feature>
<protein>
    <submittedName>
        <fullName evidence="5">4Fe-4S binding protein</fullName>
    </submittedName>
    <submittedName>
        <fullName evidence="6">4Fe-4S dicluster domain-containing protein</fullName>
    </submittedName>
</protein>
<keyword evidence="7" id="KW-1185">Reference proteome</keyword>
<evidence type="ECO:0000313" key="8">
    <source>
        <dbReference type="Proteomes" id="UP001299608"/>
    </source>
</evidence>
<dbReference type="GeneID" id="97205643"/>
<dbReference type="InterPro" id="IPR017900">
    <property type="entry name" value="4Fe4S_Fe_S_CS"/>
</dbReference>
<dbReference type="Gene3D" id="3.30.70.20">
    <property type="match status" value="2"/>
</dbReference>
<accession>A0AAW5C2Q9</accession>
<name>A0AAW5C2Q9_9FIRM</name>
<gene>
    <name evidence="6" type="ORF">G5B36_25635</name>
    <name evidence="5" type="ORF">L0N08_17125</name>
</gene>
<dbReference type="Pfam" id="PF12838">
    <property type="entry name" value="Fer4_7"/>
    <property type="match status" value="1"/>
</dbReference>
<dbReference type="Proteomes" id="UP000669239">
    <property type="component" value="Unassembled WGS sequence"/>
</dbReference>
<evidence type="ECO:0000313" key="6">
    <source>
        <dbReference type="EMBL" id="NSJ52047.1"/>
    </source>
</evidence>
<feature type="domain" description="4Fe-4S ferredoxin-type" evidence="4">
    <location>
        <begin position="40"/>
        <end position="69"/>
    </location>
</feature>
<proteinExistence type="predicted"/>
<dbReference type="SUPFAM" id="SSF54862">
    <property type="entry name" value="4Fe-4S ferredoxins"/>
    <property type="match status" value="1"/>
</dbReference>
<evidence type="ECO:0000313" key="7">
    <source>
        <dbReference type="Proteomes" id="UP000669239"/>
    </source>
</evidence>
<comment type="caution">
    <text evidence="5">The sequence shown here is derived from an EMBL/GenBank/DDBJ whole genome shotgun (WGS) entry which is preliminary data.</text>
</comment>
<dbReference type="RefSeq" id="WP_117557751.1">
    <property type="nucleotide sequence ID" value="NZ_BAABZL010000001.1"/>
</dbReference>
<dbReference type="GO" id="GO:0051536">
    <property type="term" value="F:iron-sulfur cluster binding"/>
    <property type="evidence" value="ECO:0007669"/>
    <property type="project" value="UniProtKB-KW"/>
</dbReference>
<dbReference type="PANTHER" id="PTHR43122:SF1">
    <property type="entry name" value="IRON-SULFUR-BINDING PROTEIN"/>
    <property type="match status" value="1"/>
</dbReference>
<dbReference type="EMBL" id="JAKNGE010000021">
    <property type="protein sequence ID" value="MCG4747150.1"/>
    <property type="molecule type" value="Genomic_DNA"/>
</dbReference>
<reference evidence="5" key="3">
    <citation type="submission" date="2022-01" db="EMBL/GenBank/DDBJ databases">
        <title>Collection of gut derived symbiotic bacterial strains cultured from healthy donors.</title>
        <authorList>
            <person name="Lin H."/>
            <person name="Kohout C."/>
            <person name="Waligurski E."/>
            <person name="Pamer E.G."/>
        </authorList>
    </citation>
    <scope>NUCLEOTIDE SEQUENCE</scope>
    <source>
        <strain evidence="5">DFI.6.55</strain>
    </source>
</reference>
<evidence type="ECO:0000256" key="3">
    <source>
        <dbReference type="ARBA" id="ARBA00023014"/>
    </source>
</evidence>
<dbReference type="Proteomes" id="UP001299608">
    <property type="component" value="Unassembled WGS sequence"/>
</dbReference>
<evidence type="ECO:0000256" key="2">
    <source>
        <dbReference type="ARBA" id="ARBA00023004"/>
    </source>
</evidence>
<sequence>MAKAKASADVSLCKGCRLCVGACPVQAIEPLEEINKKGYEIIRIHEDTCIGCGRCYTICPDYVFTISTVE</sequence>
<keyword evidence="3" id="KW-0411">Iron-sulfur</keyword>
<dbReference type="AlphaFoldDB" id="A0AAW5C2Q9"/>
<dbReference type="PROSITE" id="PS51379">
    <property type="entry name" value="4FE4S_FER_2"/>
    <property type="match status" value="2"/>
</dbReference>
<evidence type="ECO:0000256" key="1">
    <source>
        <dbReference type="ARBA" id="ARBA00022723"/>
    </source>
</evidence>
<keyword evidence="2" id="KW-0408">Iron</keyword>